<comment type="catalytic activity">
    <reaction evidence="5">
        <text>ATP + H2O = ADP + phosphate + H(+)</text>
        <dbReference type="Rhea" id="RHEA:13065"/>
        <dbReference type="ChEBI" id="CHEBI:15377"/>
        <dbReference type="ChEBI" id="CHEBI:15378"/>
        <dbReference type="ChEBI" id="CHEBI:30616"/>
        <dbReference type="ChEBI" id="CHEBI:43474"/>
        <dbReference type="ChEBI" id="CHEBI:456216"/>
        <dbReference type="EC" id="3.6.4.13"/>
    </reaction>
</comment>
<name>A0ABD6E7J2_9BILA</name>
<feature type="compositionally biased region" description="Basic and acidic residues" evidence="6">
    <location>
        <begin position="219"/>
        <end position="236"/>
    </location>
</feature>
<dbReference type="EMBL" id="JBGFUD010001285">
    <property type="protein sequence ID" value="MFH4976064.1"/>
    <property type="molecule type" value="Genomic_DNA"/>
</dbReference>
<evidence type="ECO:0000259" key="7">
    <source>
        <dbReference type="PROSITE" id="PS51192"/>
    </source>
</evidence>
<dbReference type="InterPro" id="IPR027417">
    <property type="entry name" value="P-loop_NTPase"/>
</dbReference>
<dbReference type="FunFam" id="3.40.50.300:FF:000354">
    <property type="entry name" value="ATP-dependent RNA helicase SKI2"/>
    <property type="match status" value="1"/>
</dbReference>
<dbReference type="PROSITE" id="PS51192">
    <property type="entry name" value="HELICASE_ATP_BIND_1"/>
    <property type="match status" value="1"/>
</dbReference>
<dbReference type="InterPro" id="IPR016438">
    <property type="entry name" value="SKI2-like"/>
</dbReference>
<dbReference type="Pfam" id="PF00270">
    <property type="entry name" value="DEAD"/>
    <property type="match status" value="1"/>
</dbReference>
<evidence type="ECO:0000313" key="9">
    <source>
        <dbReference type="EMBL" id="MFH4976064.1"/>
    </source>
</evidence>
<dbReference type="InterPro" id="IPR050699">
    <property type="entry name" value="RNA-DNA_Helicase"/>
</dbReference>
<dbReference type="PIRSF" id="PIRSF005198">
    <property type="entry name" value="Antiviral_helicase_SKI2"/>
    <property type="match status" value="1"/>
</dbReference>
<feature type="domain" description="Helicase C-terminal" evidence="8">
    <location>
        <begin position="571"/>
        <end position="767"/>
    </location>
</feature>
<comment type="caution">
    <text evidence="9">The sequence shown here is derived from an EMBL/GenBank/DDBJ whole genome shotgun (WGS) entry which is preliminary data.</text>
</comment>
<evidence type="ECO:0008006" key="11">
    <source>
        <dbReference type="Google" id="ProtNLM"/>
    </source>
</evidence>
<dbReference type="InterPro" id="IPR001650">
    <property type="entry name" value="Helicase_C-like"/>
</dbReference>
<evidence type="ECO:0000256" key="4">
    <source>
        <dbReference type="ARBA" id="ARBA00022840"/>
    </source>
</evidence>
<dbReference type="GO" id="GO:0016787">
    <property type="term" value="F:hydrolase activity"/>
    <property type="evidence" value="ECO:0007669"/>
    <property type="project" value="UniProtKB-KW"/>
</dbReference>
<evidence type="ECO:0000256" key="2">
    <source>
        <dbReference type="ARBA" id="ARBA00022801"/>
    </source>
</evidence>
<dbReference type="InterPro" id="IPR011545">
    <property type="entry name" value="DEAD/DEAH_box_helicase_dom"/>
</dbReference>
<dbReference type="GO" id="GO:0005524">
    <property type="term" value="F:ATP binding"/>
    <property type="evidence" value="ECO:0007669"/>
    <property type="project" value="UniProtKB-KW"/>
</dbReference>
<keyword evidence="10" id="KW-1185">Reference proteome</keyword>
<dbReference type="InterPro" id="IPR014001">
    <property type="entry name" value="Helicase_ATP-bd"/>
</dbReference>
<dbReference type="GO" id="GO:0003724">
    <property type="term" value="F:RNA helicase activity"/>
    <property type="evidence" value="ECO:0007669"/>
    <property type="project" value="UniProtKB-EC"/>
</dbReference>
<evidence type="ECO:0000256" key="6">
    <source>
        <dbReference type="SAM" id="MobiDB-lite"/>
    </source>
</evidence>
<dbReference type="PROSITE" id="PS51194">
    <property type="entry name" value="HELICASE_CTER"/>
    <property type="match status" value="1"/>
</dbReference>
<reference evidence="9 10" key="1">
    <citation type="submission" date="2024-08" db="EMBL/GenBank/DDBJ databases">
        <title>Gnathostoma spinigerum genome.</title>
        <authorList>
            <person name="Gonzalez-Bertolin B."/>
            <person name="Monzon S."/>
            <person name="Zaballos A."/>
            <person name="Jimenez P."/>
            <person name="Dekumyoy P."/>
            <person name="Varona S."/>
            <person name="Cuesta I."/>
            <person name="Sumanam S."/>
            <person name="Adisakwattana P."/>
            <person name="Gasser R.B."/>
            <person name="Hernandez-Gonzalez A."/>
            <person name="Young N.D."/>
            <person name="Perteguer M.J."/>
        </authorList>
    </citation>
    <scope>NUCLEOTIDE SEQUENCE [LARGE SCALE GENOMIC DNA]</scope>
    <source>
        <strain evidence="9">AL3</strain>
        <tissue evidence="9">Liver</tissue>
    </source>
</reference>
<sequence length="1300" mass="147323">MDSYSSEITEEAEKVLKIKLLDALTQHPAYDISSTYDVPEPKEVDLNCLTRDVLALTAIDSIIIPDNLEDTEEYGQYTEVFVELDEFGDSKSSSSFSRRQDIRSSSGVIGSCSCEPFLPGGFDQELDELLSLHRSVDDELIEEEKDDDMKLAGPLGLKDIFTDSSDSAADVTKSEPNTYAVRDSGLDSQQKTIDFSSSNIFDLIDFLSGNECLPTPLNDNEKQQHVSDDSTKHESSGNEDATSTKNISKEDESTVSEPDRGSYCLSSQALPEYPLEQLIVEREPAEASEKSDLSESGQGEFVRRPHPDSITCYEAMKDGLAKKFPFELDVFQKQAIVSLEMGRSVFVAAHTSAGKTVVAEYAIALCRAHRTRVIYTSPIKALSNQKFRDFKTIFDDVGLITGDNQINEDAFALIMTTEVLRSMLYNGSEVIRELEWVIFDEVHYVNDAERGHVWEEVLIMLPSQVKIIMLSATVPNHFEFADWVGRIKNCEITVIMTAYRPVPLEHYLYAGQDGKTRDFLFRVVDSSGQFLSSQYRRVSMVKDELKKASSKKMSSSTRNLDKNIYINLISHLKQNDLLPVIVFVFSRKRCDENALLLRSVDLTTAKEKSDIHHFFNCCISRVKEVDRNLPQILFMADLCSRGFAVHHSGILPILKEIVEYLFQKGYVKLLFATETFSMGVNMPARTVVFDSMEKFDGNTKRYLKPSEYIQMAGRAGRRGIDVSGTVVLLCKGPSAPDSVGLFNMMMGKAEKLTSHFRITNSMLLNLLRVERVRIEDMLQRSFAESSSLKNISANKSRLRELNGKISKLPQLKCPVCNPAQPEFSLYDYYMKLEEFVELRSAVWSEACRSHYVSKFFTPGRLVIVSLPEVGLKTCLAVLLQAKNESGNFVMELFITIREDFAQSSGTHYSNRQFRCLSKEEQLRFAETSMIEISALHGLEHPVHESEISTNNMFYVVENVPVHFLVAICQKTFKIDPAAIRRTDGSRYKYNPKMPPDICDSEPAKLFFKLESEIEKWDSRTNDKDLLLLGRDIPISSVDLYEKVERLNNMRQLLMDGSTYKCKFCVNLYEHLGTVRNELQLKSERDKLIHLLSPAGLLFSKEYDTRIKVLHRLGYIDRDNLVTLKGRIACEIHHQELLVTELILENKLQGKSVPEIAALLSSAVCQSKAKDANDFGQVDVDVPETLFNLRDEVINISNKIYSVHRDCGLNMTNPEEEISFALMFVVYKWADAMVFSELMELTNVHEGIIVRCIQRLDELCKDIRNAARLIGDPEFYEKMSDVSSAIKRDIVFAASLYTVVD</sequence>
<proteinExistence type="predicted"/>
<dbReference type="Pfam" id="PF08148">
    <property type="entry name" value="DSHCT"/>
    <property type="match status" value="1"/>
</dbReference>
<keyword evidence="2" id="KW-0378">Hydrolase</keyword>
<evidence type="ECO:0000256" key="1">
    <source>
        <dbReference type="ARBA" id="ARBA00022741"/>
    </source>
</evidence>
<dbReference type="CDD" id="cd18795">
    <property type="entry name" value="SF2_C_Ski2"/>
    <property type="match status" value="1"/>
</dbReference>
<feature type="compositionally biased region" description="Basic and acidic residues" evidence="6">
    <location>
        <begin position="247"/>
        <end position="260"/>
    </location>
</feature>
<dbReference type="SMART" id="SM00487">
    <property type="entry name" value="DEXDc"/>
    <property type="match status" value="1"/>
</dbReference>
<dbReference type="PANTHER" id="PTHR12131:SF1">
    <property type="entry name" value="ATP-DEPENDENT RNA HELICASE SUPV3L1, MITOCHONDRIAL-RELATED"/>
    <property type="match status" value="1"/>
</dbReference>
<gene>
    <name evidence="9" type="ORF">AB6A40_002773</name>
</gene>
<evidence type="ECO:0000256" key="5">
    <source>
        <dbReference type="ARBA" id="ARBA00047984"/>
    </source>
</evidence>
<feature type="domain" description="Helicase ATP-binding" evidence="7">
    <location>
        <begin position="336"/>
        <end position="492"/>
    </location>
</feature>
<keyword evidence="4" id="KW-0067">ATP-binding</keyword>
<dbReference type="Gene3D" id="3.40.50.300">
    <property type="entry name" value="P-loop containing nucleotide triphosphate hydrolases"/>
    <property type="match status" value="2"/>
</dbReference>
<accession>A0ABD6E7J2</accession>
<dbReference type="Gene3D" id="1.10.3380.30">
    <property type="match status" value="1"/>
</dbReference>
<protein>
    <recommendedName>
        <fullName evidence="11">Helicase SKI2W</fullName>
    </recommendedName>
</protein>
<feature type="region of interest" description="Disordered" evidence="6">
    <location>
        <begin position="215"/>
        <end position="263"/>
    </location>
</feature>
<keyword evidence="3" id="KW-0347">Helicase</keyword>
<dbReference type="InterPro" id="IPR012961">
    <property type="entry name" value="Ski2/MTR4_C"/>
</dbReference>
<evidence type="ECO:0000259" key="8">
    <source>
        <dbReference type="PROSITE" id="PS51194"/>
    </source>
</evidence>
<feature type="compositionally biased region" description="Basic and acidic residues" evidence="6">
    <location>
        <begin position="284"/>
        <end position="293"/>
    </location>
</feature>
<dbReference type="FunFam" id="3.40.50.300:FF:000447">
    <property type="entry name" value="helicase SKI2W isoform X2"/>
    <property type="match status" value="1"/>
</dbReference>
<dbReference type="PANTHER" id="PTHR12131">
    <property type="entry name" value="ATP-DEPENDENT RNA AND DNA HELICASE"/>
    <property type="match status" value="1"/>
</dbReference>
<evidence type="ECO:0000256" key="3">
    <source>
        <dbReference type="ARBA" id="ARBA00022806"/>
    </source>
</evidence>
<dbReference type="Proteomes" id="UP001608902">
    <property type="component" value="Unassembled WGS sequence"/>
</dbReference>
<evidence type="ECO:0000313" key="10">
    <source>
        <dbReference type="Proteomes" id="UP001608902"/>
    </source>
</evidence>
<dbReference type="SMART" id="SM00490">
    <property type="entry name" value="HELICc"/>
    <property type="match status" value="1"/>
</dbReference>
<dbReference type="SUPFAM" id="SSF52540">
    <property type="entry name" value="P-loop containing nucleoside triphosphate hydrolases"/>
    <property type="match status" value="1"/>
</dbReference>
<dbReference type="Pfam" id="PF00271">
    <property type="entry name" value="Helicase_C"/>
    <property type="match status" value="1"/>
</dbReference>
<feature type="region of interest" description="Disordered" evidence="6">
    <location>
        <begin position="284"/>
        <end position="305"/>
    </location>
</feature>
<keyword evidence="1" id="KW-0547">Nucleotide-binding</keyword>
<dbReference type="SMART" id="SM01142">
    <property type="entry name" value="DSHCT"/>
    <property type="match status" value="1"/>
</dbReference>
<organism evidence="9 10">
    <name type="scientific">Gnathostoma spinigerum</name>
    <dbReference type="NCBI Taxonomy" id="75299"/>
    <lineage>
        <taxon>Eukaryota</taxon>
        <taxon>Metazoa</taxon>
        <taxon>Ecdysozoa</taxon>
        <taxon>Nematoda</taxon>
        <taxon>Chromadorea</taxon>
        <taxon>Rhabditida</taxon>
        <taxon>Spirurina</taxon>
        <taxon>Gnathostomatomorpha</taxon>
        <taxon>Gnathostomatoidea</taxon>
        <taxon>Gnathostomatidae</taxon>
        <taxon>Gnathostoma</taxon>
    </lineage>
</organism>